<evidence type="ECO:0000256" key="1">
    <source>
        <dbReference type="SAM" id="MobiDB-lite"/>
    </source>
</evidence>
<organism evidence="2 3">
    <name type="scientific">Acinonyx jubatus</name>
    <name type="common">Cheetah</name>
    <dbReference type="NCBI Taxonomy" id="32536"/>
    <lineage>
        <taxon>Eukaryota</taxon>
        <taxon>Metazoa</taxon>
        <taxon>Chordata</taxon>
        <taxon>Craniata</taxon>
        <taxon>Vertebrata</taxon>
        <taxon>Euteleostomi</taxon>
        <taxon>Mammalia</taxon>
        <taxon>Eutheria</taxon>
        <taxon>Laurasiatheria</taxon>
        <taxon>Carnivora</taxon>
        <taxon>Feliformia</taxon>
        <taxon>Felidae</taxon>
        <taxon>Felinae</taxon>
        <taxon>Acinonyx</taxon>
    </lineage>
</organism>
<dbReference type="GeneID" id="106972475"/>
<reference evidence="3" key="1">
    <citation type="submission" date="2025-08" db="UniProtKB">
        <authorList>
            <consortium name="RefSeq"/>
        </authorList>
    </citation>
    <scope>IDENTIFICATION</scope>
    <source>
        <tissue evidence="3">Blood</tissue>
    </source>
</reference>
<proteinExistence type="predicted"/>
<sequence>MEKDNLKWQRPGPLGSQKLTRTFILLSSTPATAPGDSHSAGLPRISQAPNRRQRTHLNSVSSTCGGKIEVEWGASEGPATKRLVKRSLVVFRGLYHVTTKAAALGDVAAVFEKSSLVQAPLPAMEKHRTSVTPRWCASRRQSVTWDHWRQSEKLTVSLNERWRPNHLSTWFLTASDDQRYQGISLPRHFHATRSPPLDGNPACEPMTVTFWDWTPVLFCTSHRWPKIKPRGQQRRVEVPGSMLRHFNSTWPEHGYACQETTMVLRLQQISPLGENLQLPVTSS</sequence>
<gene>
    <name evidence="3" type="primary">LOC106972475</name>
</gene>
<dbReference type="Proteomes" id="UP001652583">
    <property type="component" value="Chromosome E1"/>
</dbReference>
<dbReference type="RefSeq" id="XP_014924943.2">
    <property type="nucleotide sequence ID" value="XM_015069457.3"/>
</dbReference>
<name>A0A6I9ZR95_ACIJB</name>
<dbReference type="KEGG" id="aju:106972475"/>
<dbReference type="AlphaFoldDB" id="A0A6I9ZR95"/>
<keyword evidence="2" id="KW-1185">Reference proteome</keyword>
<evidence type="ECO:0000313" key="2">
    <source>
        <dbReference type="Proteomes" id="UP001652583"/>
    </source>
</evidence>
<protein>
    <submittedName>
        <fullName evidence="3">Uncharacterized protein LOC106972475</fullName>
    </submittedName>
</protein>
<feature type="region of interest" description="Disordered" evidence="1">
    <location>
        <begin position="30"/>
        <end position="60"/>
    </location>
</feature>
<accession>A0A6I9ZR95</accession>
<evidence type="ECO:0000313" key="3">
    <source>
        <dbReference type="RefSeq" id="XP_014924943.2"/>
    </source>
</evidence>